<dbReference type="GO" id="GO:0003700">
    <property type="term" value="F:DNA-binding transcription factor activity"/>
    <property type="evidence" value="ECO:0007669"/>
    <property type="project" value="TreeGrafter"/>
</dbReference>
<organism evidence="6 7">
    <name type="scientific">Hoylesella enoeca</name>
    <dbReference type="NCBI Taxonomy" id="76123"/>
    <lineage>
        <taxon>Bacteria</taxon>
        <taxon>Pseudomonadati</taxon>
        <taxon>Bacteroidota</taxon>
        <taxon>Bacteroidia</taxon>
        <taxon>Bacteroidales</taxon>
        <taxon>Prevotellaceae</taxon>
        <taxon>Hoylesella</taxon>
    </lineage>
</organism>
<dbReference type="KEGG" id="peo:AS203_02250"/>
<dbReference type="AlphaFoldDB" id="A0A0S2KID1"/>
<keyword evidence="1" id="KW-0805">Transcription regulation</keyword>
<evidence type="ECO:0000256" key="2">
    <source>
        <dbReference type="ARBA" id="ARBA00023125"/>
    </source>
</evidence>
<dbReference type="Gene3D" id="2.60.120.10">
    <property type="entry name" value="Jelly Rolls"/>
    <property type="match status" value="1"/>
</dbReference>
<dbReference type="Gene3D" id="1.10.10.10">
    <property type="entry name" value="Winged helix-like DNA-binding domain superfamily/Winged helix DNA-binding domain"/>
    <property type="match status" value="1"/>
</dbReference>
<dbReference type="InterPro" id="IPR000595">
    <property type="entry name" value="cNMP-bd_dom"/>
</dbReference>
<dbReference type="InterPro" id="IPR050397">
    <property type="entry name" value="Env_Response_Regulators"/>
</dbReference>
<keyword evidence="7" id="KW-1185">Reference proteome</keyword>
<dbReference type="GO" id="GO:0005829">
    <property type="term" value="C:cytosol"/>
    <property type="evidence" value="ECO:0007669"/>
    <property type="project" value="TreeGrafter"/>
</dbReference>
<evidence type="ECO:0000256" key="1">
    <source>
        <dbReference type="ARBA" id="ARBA00023015"/>
    </source>
</evidence>
<dbReference type="InterPro" id="IPR036390">
    <property type="entry name" value="WH_DNA-bd_sf"/>
</dbReference>
<evidence type="ECO:0000256" key="3">
    <source>
        <dbReference type="ARBA" id="ARBA00023163"/>
    </source>
</evidence>
<dbReference type="SMART" id="SM00100">
    <property type="entry name" value="cNMP"/>
    <property type="match status" value="1"/>
</dbReference>
<dbReference type="Pfam" id="PF00027">
    <property type="entry name" value="cNMP_binding"/>
    <property type="match status" value="1"/>
</dbReference>
<name>A0A0S2KID1_9BACT</name>
<dbReference type="SUPFAM" id="SSF46785">
    <property type="entry name" value="Winged helix' DNA-binding domain"/>
    <property type="match status" value="1"/>
</dbReference>
<evidence type="ECO:0000313" key="6">
    <source>
        <dbReference type="EMBL" id="ALO48058.1"/>
    </source>
</evidence>
<dbReference type="eggNOG" id="COG0664">
    <property type="taxonomic scope" value="Bacteria"/>
</dbReference>
<dbReference type="EMBL" id="CP013195">
    <property type="protein sequence ID" value="ALO48058.1"/>
    <property type="molecule type" value="Genomic_DNA"/>
</dbReference>
<dbReference type="PROSITE" id="PS51063">
    <property type="entry name" value="HTH_CRP_2"/>
    <property type="match status" value="1"/>
</dbReference>
<dbReference type="InterPro" id="IPR018490">
    <property type="entry name" value="cNMP-bd_dom_sf"/>
</dbReference>
<keyword evidence="2" id="KW-0238">DNA-binding</keyword>
<dbReference type="PROSITE" id="PS50042">
    <property type="entry name" value="CNMP_BINDING_3"/>
    <property type="match status" value="1"/>
</dbReference>
<keyword evidence="3" id="KW-0804">Transcription</keyword>
<dbReference type="InterPro" id="IPR014710">
    <property type="entry name" value="RmlC-like_jellyroll"/>
</dbReference>
<dbReference type="OrthoDB" id="9127033at2"/>
<feature type="domain" description="Cyclic nucleotide-binding" evidence="4">
    <location>
        <begin position="19"/>
        <end position="103"/>
    </location>
</feature>
<dbReference type="PANTHER" id="PTHR24567">
    <property type="entry name" value="CRP FAMILY TRANSCRIPTIONAL REGULATORY PROTEIN"/>
    <property type="match status" value="1"/>
</dbReference>
<dbReference type="Proteomes" id="UP000056252">
    <property type="component" value="Chromosome"/>
</dbReference>
<dbReference type="CDD" id="cd00038">
    <property type="entry name" value="CAP_ED"/>
    <property type="match status" value="1"/>
</dbReference>
<protein>
    <submittedName>
        <fullName evidence="6">Crp/Fnr family transcriptional regulator</fullName>
    </submittedName>
</protein>
<dbReference type="RefSeq" id="WP_025065741.1">
    <property type="nucleotide sequence ID" value="NZ_CP013195.1"/>
</dbReference>
<dbReference type="STRING" id="76123.AS203_02250"/>
<reference evidence="7" key="1">
    <citation type="submission" date="2015-11" db="EMBL/GenBank/DDBJ databases">
        <authorList>
            <person name="Holder M.E."/>
            <person name="Ajami N.J."/>
            <person name="Petrosino J.F."/>
        </authorList>
    </citation>
    <scope>NUCLEOTIDE SEQUENCE [LARGE SCALE GENOMIC DNA]</scope>
    <source>
        <strain evidence="7">F0113</strain>
    </source>
</reference>
<dbReference type="SUPFAM" id="SSF51206">
    <property type="entry name" value="cAMP-binding domain-like"/>
    <property type="match status" value="1"/>
</dbReference>
<evidence type="ECO:0000313" key="7">
    <source>
        <dbReference type="Proteomes" id="UP000056252"/>
    </source>
</evidence>
<dbReference type="SMART" id="SM00419">
    <property type="entry name" value="HTH_CRP"/>
    <property type="match status" value="1"/>
</dbReference>
<proteinExistence type="predicted"/>
<gene>
    <name evidence="6" type="ORF">AS203_02250</name>
</gene>
<dbReference type="InterPro" id="IPR012318">
    <property type="entry name" value="HTH_CRP"/>
</dbReference>
<dbReference type="GO" id="GO:0003677">
    <property type="term" value="F:DNA binding"/>
    <property type="evidence" value="ECO:0007669"/>
    <property type="project" value="UniProtKB-KW"/>
</dbReference>
<evidence type="ECO:0000259" key="4">
    <source>
        <dbReference type="PROSITE" id="PS50042"/>
    </source>
</evidence>
<evidence type="ECO:0000259" key="5">
    <source>
        <dbReference type="PROSITE" id="PS51063"/>
    </source>
</evidence>
<sequence length="234" mass="26901">MILKDDSIKIEIADAISKLWTSLTEKQQQALFEHMNVYQFKKNEIIYKNLEYPRNLLCLFQGKVKVYKDGISGKNQILRVIQPVDFFGFRAYFAEECYRTVGVALESSIVAFIPIEVLVDLLKENYHISLFFIRNLSKELGASDDRTVSLTQKHIRGRLAEALLFLKDSYGVEKDGFTLSIYLSREDLANLSNMTTSNAIRTLSNFAGEKLITIDGRKIKIIRDDELRRISKMG</sequence>
<accession>A0A0S2KID1</accession>
<dbReference type="Pfam" id="PF13545">
    <property type="entry name" value="HTH_Crp_2"/>
    <property type="match status" value="1"/>
</dbReference>
<feature type="domain" description="HTH crp-type" evidence="5">
    <location>
        <begin position="153"/>
        <end position="225"/>
    </location>
</feature>
<dbReference type="PANTHER" id="PTHR24567:SF74">
    <property type="entry name" value="HTH-TYPE TRANSCRIPTIONAL REGULATOR ARCR"/>
    <property type="match status" value="1"/>
</dbReference>
<dbReference type="InterPro" id="IPR036388">
    <property type="entry name" value="WH-like_DNA-bd_sf"/>
</dbReference>